<evidence type="ECO:0000259" key="11">
    <source>
        <dbReference type="Pfam" id="PF01612"/>
    </source>
</evidence>
<evidence type="ECO:0000256" key="4">
    <source>
        <dbReference type="ARBA" id="ARBA00022801"/>
    </source>
</evidence>
<evidence type="ECO:0000256" key="5">
    <source>
        <dbReference type="ARBA" id="ARBA00022839"/>
    </source>
</evidence>
<sequence length="653" mass="72863">MMCALFPNRFGPEPFAALLSEMRHLRHSTMELIYLATCLSNSNQDTPPPAFSKFDDKKAYAGSHPTDVFCKSVFMEWMRSHRIFMDRTMASLPGTILKGDHTFKIIKYLARLSDVPTHAALYTVVNEYEECRAQALTLTKSLSLVKDMYKGIEARLQQHGHPPTAFMYTDNASNELAFHESATSSLGENVKHIDLNPFAKLPLLSLPSREDFAMIYHDNYQAIEMTCFNVLQSLDPDGSSKLILGFDIEYRTEVTGQAGPMLLPRAQKGIVDVIQISKHNIAYVFQVTSFWSKNTVPPNFLSLLLSSRVIKVGRSVKADLEHISEAWSLSDLKARLKDDPPPYIDLGSFAKTKGCISDSSASLSALSGVVLSHYLRKDDAIRLSDWSQSPLTLDQQNYAALDAYASWAIWDKLMKLPSVGLLITKESIQSGQAISLYAGKTVAANGVIAVQPSTITQKLDGSVESSQDKINITRTRIVITVQEVLKPGFMLTLHKATLGEVSEKRMPFDCAVNINAVRTRSVDPPQAVPEELSLNTAPIPDPSSLAYEDVTKVPESLENDNQMDDDDSDDDSNKEYGAYDHIISTYEEPEDIEQAREDSSNSSAFQSASILQEQQMDTSSTNMMQFQRKYALFALHLRNLHQIYSNFLKHGKI</sequence>
<dbReference type="Pfam" id="PF01612">
    <property type="entry name" value="DNA_pol_A_exo1"/>
    <property type="match status" value="1"/>
</dbReference>
<evidence type="ECO:0000256" key="9">
    <source>
        <dbReference type="ARBA" id="ARBA00042761"/>
    </source>
</evidence>
<evidence type="ECO:0000313" key="12">
    <source>
        <dbReference type="EMBL" id="KAK7436622.1"/>
    </source>
</evidence>
<feature type="compositionally biased region" description="Acidic residues" evidence="10">
    <location>
        <begin position="557"/>
        <end position="570"/>
    </location>
</feature>
<dbReference type="InterPro" id="IPR051132">
    <property type="entry name" value="3-5_Exonuclease_domain"/>
</dbReference>
<evidence type="ECO:0000256" key="6">
    <source>
        <dbReference type="ARBA" id="ARBA00022842"/>
    </source>
</evidence>
<feature type="region of interest" description="Disordered" evidence="10">
    <location>
        <begin position="522"/>
        <end position="545"/>
    </location>
</feature>
<evidence type="ECO:0000256" key="10">
    <source>
        <dbReference type="SAM" id="MobiDB-lite"/>
    </source>
</evidence>
<accession>A0ABR1IMD9</accession>
<evidence type="ECO:0000256" key="3">
    <source>
        <dbReference type="ARBA" id="ARBA00022723"/>
    </source>
</evidence>
<feature type="region of interest" description="Disordered" evidence="10">
    <location>
        <begin position="556"/>
        <end position="575"/>
    </location>
</feature>
<protein>
    <recommendedName>
        <fullName evidence="8">3'-5' exonuclease</fullName>
    </recommendedName>
    <alternativeName>
        <fullName evidence="9">Werner Syndrome-like exonuclease</fullName>
    </alternativeName>
</protein>
<gene>
    <name evidence="12" type="ORF">VKT23_019029</name>
</gene>
<keyword evidence="6" id="KW-0460">Magnesium</keyword>
<dbReference type="PANTHER" id="PTHR13620:SF109">
    <property type="entry name" value="3'-5' EXONUCLEASE"/>
    <property type="match status" value="1"/>
</dbReference>
<dbReference type="EMBL" id="JBANRG010000092">
    <property type="protein sequence ID" value="KAK7436622.1"/>
    <property type="molecule type" value="Genomic_DNA"/>
</dbReference>
<evidence type="ECO:0000256" key="2">
    <source>
        <dbReference type="ARBA" id="ARBA00022722"/>
    </source>
</evidence>
<dbReference type="InterPro" id="IPR036397">
    <property type="entry name" value="RNaseH_sf"/>
</dbReference>
<dbReference type="Proteomes" id="UP001498398">
    <property type="component" value="Unassembled WGS sequence"/>
</dbReference>
<reference evidence="12 13" key="1">
    <citation type="submission" date="2024-01" db="EMBL/GenBank/DDBJ databases">
        <title>A draft genome for the cacao thread blight pathogen Marasmiellus scandens.</title>
        <authorList>
            <person name="Baruah I.K."/>
            <person name="Leung J."/>
            <person name="Bukari Y."/>
            <person name="Amoako-Attah I."/>
            <person name="Meinhardt L.W."/>
            <person name="Bailey B.A."/>
            <person name="Cohen S.P."/>
        </authorList>
    </citation>
    <scope>NUCLEOTIDE SEQUENCE [LARGE SCALE GENOMIC DNA]</scope>
    <source>
        <strain evidence="12 13">GH-19</strain>
    </source>
</reference>
<name>A0ABR1IMD9_9AGAR</name>
<keyword evidence="5" id="KW-0269">Exonuclease</keyword>
<dbReference type="InterPro" id="IPR012337">
    <property type="entry name" value="RNaseH-like_sf"/>
</dbReference>
<feature type="domain" description="3'-5' exonuclease" evidence="11">
    <location>
        <begin position="267"/>
        <end position="415"/>
    </location>
</feature>
<evidence type="ECO:0000256" key="8">
    <source>
        <dbReference type="ARBA" id="ARBA00040531"/>
    </source>
</evidence>
<evidence type="ECO:0000256" key="1">
    <source>
        <dbReference type="ARBA" id="ARBA00004123"/>
    </source>
</evidence>
<keyword evidence="7" id="KW-0539">Nucleus</keyword>
<proteinExistence type="predicted"/>
<keyword evidence="4" id="KW-0378">Hydrolase</keyword>
<dbReference type="InterPro" id="IPR002562">
    <property type="entry name" value="3'-5'_exonuclease_dom"/>
</dbReference>
<dbReference type="SUPFAM" id="SSF53098">
    <property type="entry name" value="Ribonuclease H-like"/>
    <property type="match status" value="1"/>
</dbReference>
<keyword evidence="13" id="KW-1185">Reference proteome</keyword>
<dbReference type="Gene3D" id="3.30.420.10">
    <property type="entry name" value="Ribonuclease H-like superfamily/Ribonuclease H"/>
    <property type="match status" value="1"/>
</dbReference>
<organism evidence="12 13">
    <name type="scientific">Marasmiellus scandens</name>
    <dbReference type="NCBI Taxonomy" id="2682957"/>
    <lineage>
        <taxon>Eukaryota</taxon>
        <taxon>Fungi</taxon>
        <taxon>Dikarya</taxon>
        <taxon>Basidiomycota</taxon>
        <taxon>Agaricomycotina</taxon>
        <taxon>Agaricomycetes</taxon>
        <taxon>Agaricomycetidae</taxon>
        <taxon>Agaricales</taxon>
        <taxon>Marasmiineae</taxon>
        <taxon>Omphalotaceae</taxon>
        <taxon>Marasmiellus</taxon>
    </lineage>
</organism>
<keyword evidence="3" id="KW-0479">Metal-binding</keyword>
<dbReference type="PANTHER" id="PTHR13620">
    <property type="entry name" value="3-5 EXONUCLEASE"/>
    <property type="match status" value="1"/>
</dbReference>
<evidence type="ECO:0000313" key="13">
    <source>
        <dbReference type="Proteomes" id="UP001498398"/>
    </source>
</evidence>
<keyword evidence="2" id="KW-0540">Nuclease</keyword>
<evidence type="ECO:0000256" key="7">
    <source>
        <dbReference type="ARBA" id="ARBA00023242"/>
    </source>
</evidence>
<comment type="subcellular location">
    <subcellularLocation>
        <location evidence="1">Nucleus</location>
    </subcellularLocation>
</comment>
<comment type="caution">
    <text evidence="12">The sequence shown here is derived from an EMBL/GenBank/DDBJ whole genome shotgun (WGS) entry which is preliminary data.</text>
</comment>